<dbReference type="AlphaFoldDB" id="A0A0F9DLF5"/>
<comment type="caution">
    <text evidence="1">The sequence shown here is derived from an EMBL/GenBank/DDBJ whole genome shotgun (WGS) entry which is preliminary data.</text>
</comment>
<protein>
    <submittedName>
        <fullName evidence="1">Uncharacterized protein</fullName>
    </submittedName>
</protein>
<dbReference type="EMBL" id="LAZR01041123">
    <property type="protein sequence ID" value="KKL12778.1"/>
    <property type="molecule type" value="Genomic_DNA"/>
</dbReference>
<evidence type="ECO:0000313" key="1">
    <source>
        <dbReference type="EMBL" id="KKL12778.1"/>
    </source>
</evidence>
<organism evidence="1">
    <name type="scientific">marine sediment metagenome</name>
    <dbReference type="NCBI Taxonomy" id="412755"/>
    <lineage>
        <taxon>unclassified sequences</taxon>
        <taxon>metagenomes</taxon>
        <taxon>ecological metagenomes</taxon>
    </lineage>
</organism>
<accession>A0A0F9DLF5</accession>
<dbReference type="CDD" id="cd00761">
    <property type="entry name" value="Glyco_tranf_GTA_type"/>
    <property type="match status" value="1"/>
</dbReference>
<reference evidence="1" key="1">
    <citation type="journal article" date="2015" name="Nature">
        <title>Complex archaea that bridge the gap between prokaryotes and eukaryotes.</title>
        <authorList>
            <person name="Spang A."/>
            <person name="Saw J.H."/>
            <person name="Jorgensen S.L."/>
            <person name="Zaremba-Niedzwiedzka K."/>
            <person name="Martijn J."/>
            <person name="Lind A.E."/>
            <person name="van Eijk R."/>
            <person name="Schleper C."/>
            <person name="Guy L."/>
            <person name="Ettema T.J."/>
        </authorList>
    </citation>
    <scope>NUCLEOTIDE SEQUENCE</scope>
</reference>
<name>A0A0F9DLF5_9ZZZZ</name>
<gene>
    <name evidence="1" type="ORF">LCGC14_2532340</name>
</gene>
<sequence length="22" mass="2689">MKADIIIPCYNQLEYTKRCLWS</sequence>
<proteinExistence type="predicted"/>
<feature type="non-terminal residue" evidence="1">
    <location>
        <position position="22"/>
    </location>
</feature>